<feature type="domain" description="Arrestin-like N-terminal" evidence="1">
    <location>
        <begin position="15"/>
        <end position="141"/>
    </location>
</feature>
<dbReference type="Gene3D" id="2.60.40.640">
    <property type="match status" value="2"/>
</dbReference>
<dbReference type="InterPro" id="IPR050357">
    <property type="entry name" value="Arrestin_domain-protein"/>
</dbReference>
<gene>
    <name evidence="2" type="ORF">BSTOLATCC_MIC54018</name>
</gene>
<proteinExistence type="predicted"/>
<dbReference type="Pfam" id="PF00339">
    <property type="entry name" value="Arrestin_N"/>
    <property type="match status" value="1"/>
</dbReference>
<dbReference type="Proteomes" id="UP001162131">
    <property type="component" value="Unassembled WGS sequence"/>
</dbReference>
<sequence length="355" mass="40253">MGNTSVRGGMHIQIENRCLQPGSEVIGAINVMLQEPLPPCTLILQLKGIEKTHWEESRSRSVSDGKGGTRSESYTEYFDGKHKVINFKFPIYQWNTYIPQGCFTLPFSFRLPDTLPGSFSYHKGSTRASIEYKIKSRFMLQDGKKLKDKAEIFIYEKIQAFTTNILLEKNSHIVCCCCCDKGTCFIRSKFSQDAYTPDQVASAIIEADNTNGKLNIEHLACTLWRSIRLKARSSTHFVKEKIIESRARGLAVGEKLSDSHGIFLNLDLPTVRHLIDNNYSTRGSIIECMYSLDSHAILDGCCLCGGDNPSLEMPMVIYAMYAPPPRYVEPPPGWQPQVFEQVRFEYNQAYDIRTD</sequence>
<accession>A0AAU9K8I7</accession>
<evidence type="ECO:0000313" key="3">
    <source>
        <dbReference type="Proteomes" id="UP001162131"/>
    </source>
</evidence>
<dbReference type="GO" id="GO:0015031">
    <property type="term" value="P:protein transport"/>
    <property type="evidence" value="ECO:0007669"/>
    <property type="project" value="TreeGrafter"/>
</dbReference>
<evidence type="ECO:0000259" key="1">
    <source>
        <dbReference type="Pfam" id="PF00339"/>
    </source>
</evidence>
<comment type="caution">
    <text evidence="2">The sequence shown here is derived from an EMBL/GenBank/DDBJ whole genome shotgun (WGS) entry which is preliminary data.</text>
</comment>
<evidence type="ECO:0000313" key="2">
    <source>
        <dbReference type="EMBL" id="CAG9331964.1"/>
    </source>
</evidence>
<keyword evidence="3" id="KW-1185">Reference proteome</keyword>
<dbReference type="InterPro" id="IPR011021">
    <property type="entry name" value="Arrestin-like_N"/>
</dbReference>
<dbReference type="InterPro" id="IPR014752">
    <property type="entry name" value="Arrestin-like_C"/>
</dbReference>
<dbReference type="GO" id="GO:0005737">
    <property type="term" value="C:cytoplasm"/>
    <property type="evidence" value="ECO:0007669"/>
    <property type="project" value="TreeGrafter"/>
</dbReference>
<dbReference type="PANTHER" id="PTHR11188">
    <property type="entry name" value="ARRESTIN DOMAIN CONTAINING PROTEIN"/>
    <property type="match status" value="1"/>
</dbReference>
<dbReference type="AlphaFoldDB" id="A0AAU9K8I7"/>
<name>A0AAU9K8I7_9CILI</name>
<dbReference type="PANTHER" id="PTHR11188:SF17">
    <property type="entry name" value="FI21816P1"/>
    <property type="match status" value="1"/>
</dbReference>
<organism evidence="2 3">
    <name type="scientific">Blepharisma stoltei</name>
    <dbReference type="NCBI Taxonomy" id="1481888"/>
    <lineage>
        <taxon>Eukaryota</taxon>
        <taxon>Sar</taxon>
        <taxon>Alveolata</taxon>
        <taxon>Ciliophora</taxon>
        <taxon>Postciliodesmatophora</taxon>
        <taxon>Heterotrichea</taxon>
        <taxon>Heterotrichida</taxon>
        <taxon>Blepharismidae</taxon>
        <taxon>Blepharisma</taxon>
    </lineage>
</organism>
<reference evidence="2" key="1">
    <citation type="submission" date="2021-09" db="EMBL/GenBank/DDBJ databases">
        <authorList>
            <consortium name="AG Swart"/>
            <person name="Singh M."/>
            <person name="Singh A."/>
            <person name="Seah K."/>
            <person name="Emmerich C."/>
        </authorList>
    </citation>
    <scope>NUCLEOTIDE SEQUENCE</scope>
    <source>
        <strain evidence="2">ATCC30299</strain>
    </source>
</reference>
<dbReference type="EMBL" id="CAJZBQ010000053">
    <property type="protein sequence ID" value="CAG9331964.1"/>
    <property type="molecule type" value="Genomic_DNA"/>
</dbReference>
<protein>
    <recommendedName>
        <fullName evidence="1">Arrestin-like N-terminal domain-containing protein</fullName>
    </recommendedName>
</protein>